<organism evidence="1 2">
    <name type="scientific">Kribbella yunnanensis</name>
    <dbReference type="NCBI Taxonomy" id="190194"/>
    <lineage>
        <taxon>Bacteria</taxon>
        <taxon>Bacillati</taxon>
        <taxon>Actinomycetota</taxon>
        <taxon>Actinomycetes</taxon>
        <taxon>Propionibacteriales</taxon>
        <taxon>Kribbellaceae</taxon>
        <taxon>Kribbella</taxon>
    </lineage>
</organism>
<gene>
    <name evidence="1" type="ORF">GCM10009745_09360</name>
</gene>
<evidence type="ECO:0000313" key="1">
    <source>
        <dbReference type="EMBL" id="GAA1669031.1"/>
    </source>
</evidence>
<proteinExistence type="predicted"/>
<dbReference type="EMBL" id="BAAANF010000002">
    <property type="protein sequence ID" value="GAA1669031.1"/>
    <property type="molecule type" value="Genomic_DNA"/>
</dbReference>
<sequence>MTGFTFHISDGIVLYARHEFILVALGPFVCTRFAADPQAGSCRGLILSGEPHALVTVNSRPLLRWCETCAADIFGQAFAEWQALR</sequence>
<dbReference type="Proteomes" id="UP001500280">
    <property type="component" value="Unassembled WGS sequence"/>
</dbReference>
<protein>
    <submittedName>
        <fullName evidence="1">Uncharacterized protein</fullName>
    </submittedName>
</protein>
<evidence type="ECO:0000313" key="2">
    <source>
        <dbReference type="Proteomes" id="UP001500280"/>
    </source>
</evidence>
<reference evidence="1 2" key="1">
    <citation type="journal article" date="2019" name="Int. J. Syst. Evol. Microbiol.">
        <title>The Global Catalogue of Microorganisms (GCM) 10K type strain sequencing project: providing services to taxonomists for standard genome sequencing and annotation.</title>
        <authorList>
            <consortium name="The Broad Institute Genomics Platform"/>
            <consortium name="The Broad Institute Genome Sequencing Center for Infectious Disease"/>
            <person name="Wu L."/>
            <person name="Ma J."/>
        </authorList>
    </citation>
    <scope>NUCLEOTIDE SEQUENCE [LARGE SCALE GENOMIC DNA]</scope>
    <source>
        <strain evidence="1 2">JCM 14307</strain>
    </source>
</reference>
<keyword evidence="2" id="KW-1185">Reference proteome</keyword>
<name>A0ABN2GCW0_9ACTN</name>
<comment type="caution">
    <text evidence="1">The sequence shown here is derived from an EMBL/GenBank/DDBJ whole genome shotgun (WGS) entry which is preliminary data.</text>
</comment>
<dbReference type="RefSeq" id="WP_344145472.1">
    <property type="nucleotide sequence ID" value="NZ_BAAANF010000002.1"/>
</dbReference>
<accession>A0ABN2GCW0</accession>